<dbReference type="AlphaFoldDB" id="A0A9X4LZ67"/>
<dbReference type="Proteomes" id="UP001152755">
    <property type="component" value="Unassembled WGS sequence"/>
</dbReference>
<name>A0A9X4LZ67_9ACTN</name>
<evidence type="ECO:0008006" key="4">
    <source>
        <dbReference type="Google" id="ProtNLM"/>
    </source>
</evidence>
<evidence type="ECO:0000313" key="2">
    <source>
        <dbReference type="EMBL" id="MDG3014321.1"/>
    </source>
</evidence>
<reference evidence="2" key="1">
    <citation type="submission" date="2022-08" db="EMBL/GenBank/DDBJ databases">
        <title>Genome analysis of Corynebacteriales strain.</title>
        <authorList>
            <person name="Lee S.D."/>
        </authorList>
    </citation>
    <scope>NUCLEOTIDE SEQUENCE</scope>
    <source>
        <strain evidence="2">D3-21</strain>
    </source>
</reference>
<feature type="chain" id="PRO_5040957615" description="Ribosomally synthesized peptide with SipW-like signal peptide" evidence="1">
    <location>
        <begin position="23"/>
        <end position="178"/>
    </location>
</feature>
<dbReference type="EMBL" id="JANRHA010000003">
    <property type="protein sequence ID" value="MDG3014321.1"/>
    <property type="molecule type" value="Genomic_DNA"/>
</dbReference>
<protein>
    <recommendedName>
        <fullName evidence="4">Ribosomally synthesized peptide with SipW-like signal peptide</fullName>
    </recommendedName>
</protein>
<gene>
    <name evidence="2" type="ORF">NVS88_07095</name>
</gene>
<sequence>MKSQYKWALAAASVLAVGFASVQQTGALWRSDANLPGATLTAGKLDISAGVEGVKAFDLSGFGMTNMAPGDSVQKALPVYNSGNVGMSYQLQQVALNGANAPALNLRVAVVGSQSDCAASGDPGTQLYSGTMAQASFAARHVDPGASQVLCLKATAPQNAPAGQSGTATFTFQAAVDR</sequence>
<keyword evidence="3" id="KW-1185">Reference proteome</keyword>
<organism evidence="2 3">
    <name type="scientific">Speluncibacter jeojiensis</name>
    <dbReference type="NCBI Taxonomy" id="2710754"/>
    <lineage>
        <taxon>Bacteria</taxon>
        <taxon>Bacillati</taxon>
        <taxon>Actinomycetota</taxon>
        <taxon>Actinomycetes</taxon>
        <taxon>Mycobacteriales</taxon>
        <taxon>Speluncibacteraceae</taxon>
        <taxon>Speluncibacter</taxon>
    </lineage>
</organism>
<keyword evidence="1" id="KW-0732">Signal</keyword>
<proteinExistence type="predicted"/>
<accession>A0A9X4LZ67</accession>
<evidence type="ECO:0000313" key="3">
    <source>
        <dbReference type="Proteomes" id="UP001152755"/>
    </source>
</evidence>
<feature type="signal peptide" evidence="1">
    <location>
        <begin position="1"/>
        <end position="22"/>
    </location>
</feature>
<comment type="caution">
    <text evidence="2">The sequence shown here is derived from an EMBL/GenBank/DDBJ whole genome shotgun (WGS) entry which is preliminary data.</text>
</comment>
<evidence type="ECO:0000256" key="1">
    <source>
        <dbReference type="SAM" id="SignalP"/>
    </source>
</evidence>
<dbReference type="RefSeq" id="WP_277832276.1">
    <property type="nucleotide sequence ID" value="NZ_JAAIVF010000002.1"/>
</dbReference>